<dbReference type="Pfam" id="PF24373">
    <property type="entry name" value="DUF7529"/>
    <property type="match status" value="1"/>
</dbReference>
<proteinExistence type="predicted"/>
<dbReference type="EMBL" id="JAOPKB010000007">
    <property type="protein sequence ID" value="MCU4973635.1"/>
    <property type="molecule type" value="Genomic_DNA"/>
</dbReference>
<sequence>MSERGPDPIPMDGPDAESWSAFLEEAGAVADEYRDDGWDVIDVQPGDVTPVDVPDHERFGFSVLVPDSEYEAVESLVEDESVAFETSEVFYHTAGETVFVLAVELDETAETAVVIPLYYRRPRTRELVTTALENGELPVHVRRLSVDQWVTFAHDEPSLFVPDDGDANSDTSASDEAK</sequence>
<keyword evidence="2" id="KW-1185">Reference proteome</keyword>
<gene>
    <name evidence="1" type="ORF">OB955_12915</name>
</gene>
<accession>A0ABT2QFE2</accession>
<protein>
    <submittedName>
        <fullName evidence="1">Uncharacterized protein</fullName>
    </submittedName>
</protein>
<dbReference type="RefSeq" id="WP_338008060.1">
    <property type="nucleotide sequence ID" value="NZ_JAOPKB010000007.1"/>
</dbReference>
<dbReference type="InterPro" id="IPR055951">
    <property type="entry name" value="DUF7529"/>
</dbReference>
<dbReference type="Proteomes" id="UP001320972">
    <property type="component" value="Unassembled WGS sequence"/>
</dbReference>
<comment type="caution">
    <text evidence="1">The sequence shown here is derived from an EMBL/GenBank/DDBJ whole genome shotgun (WGS) entry which is preliminary data.</text>
</comment>
<organism evidence="1 2">
    <name type="scientific">Natronoglomus mannanivorans</name>
    <dbReference type="NCBI Taxonomy" id="2979990"/>
    <lineage>
        <taxon>Archaea</taxon>
        <taxon>Methanobacteriati</taxon>
        <taxon>Methanobacteriota</taxon>
        <taxon>Stenosarchaea group</taxon>
        <taxon>Halobacteria</taxon>
        <taxon>Halobacteriales</taxon>
        <taxon>Natrialbaceae</taxon>
        <taxon>Natronoglomus</taxon>
    </lineage>
</organism>
<evidence type="ECO:0000313" key="1">
    <source>
        <dbReference type="EMBL" id="MCU4973635.1"/>
    </source>
</evidence>
<evidence type="ECO:0000313" key="2">
    <source>
        <dbReference type="Proteomes" id="UP001320972"/>
    </source>
</evidence>
<reference evidence="1 2" key="1">
    <citation type="submission" date="2022-09" db="EMBL/GenBank/DDBJ databases">
        <title>Enrichment on poylsaccharides allowed isolation of novel metabolic and taxonomic groups of Haloarchaea.</title>
        <authorList>
            <person name="Sorokin D.Y."/>
            <person name="Elcheninov A.G."/>
            <person name="Khizhniak T.V."/>
            <person name="Kolganova T.V."/>
            <person name="Kublanov I.V."/>
        </authorList>
    </citation>
    <scope>NUCLEOTIDE SEQUENCE [LARGE SCALE GENOMIC DNA]</scope>
    <source>
        <strain evidence="1 2">AArc-m2/3/4</strain>
    </source>
</reference>
<name>A0ABT2QFE2_9EURY</name>